<feature type="non-terminal residue" evidence="2">
    <location>
        <position position="109"/>
    </location>
</feature>
<proteinExistence type="predicted"/>
<accession>A0A2C6KNK8</accession>
<dbReference type="VEuPathDB" id="ToxoDB:CSUI_007471"/>
<protein>
    <submittedName>
        <fullName evidence="2">Uncharacterized protein</fullName>
    </submittedName>
</protein>
<organism evidence="2 3">
    <name type="scientific">Cystoisospora suis</name>
    <dbReference type="NCBI Taxonomy" id="483139"/>
    <lineage>
        <taxon>Eukaryota</taxon>
        <taxon>Sar</taxon>
        <taxon>Alveolata</taxon>
        <taxon>Apicomplexa</taxon>
        <taxon>Conoidasida</taxon>
        <taxon>Coccidia</taxon>
        <taxon>Eucoccidiorida</taxon>
        <taxon>Eimeriorina</taxon>
        <taxon>Sarcocystidae</taxon>
        <taxon>Cystoisospora</taxon>
    </lineage>
</organism>
<dbReference type="Proteomes" id="UP000221165">
    <property type="component" value="Unassembled WGS sequence"/>
</dbReference>
<comment type="caution">
    <text evidence="2">The sequence shown here is derived from an EMBL/GenBank/DDBJ whole genome shotgun (WGS) entry which is preliminary data.</text>
</comment>
<gene>
    <name evidence="2" type="ORF">CSUI_007471</name>
</gene>
<feature type="non-terminal residue" evidence="2">
    <location>
        <position position="1"/>
    </location>
</feature>
<name>A0A2C6KNK8_9APIC</name>
<dbReference type="AlphaFoldDB" id="A0A2C6KNK8"/>
<dbReference type="GeneID" id="94430827"/>
<evidence type="ECO:0000313" key="2">
    <source>
        <dbReference type="EMBL" id="PHJ18699.1"/>
    </source>
</evidence>
<evidence type="ECO:0000256" key="1">
    <source>
        <dbReference type="SAM" id="MobiDB-lite"/>
    </source>
</evidence>
<reference evidence="2 3" key="1">
    <citation type="journal article" date="2017" name="Int. J. Parasitol.">
        <title>The genome of the protozoan parasite Cystoisospora suis and a reverse vaccinology approach to identify vaccine candidates.</title>
        <authorList>
            <person name="Palmieri N."/>
            <person name="Shrestha A."/>
            <person name="Ruttkowski B."/>
            <person name="Beck T."/>
            <person name="Vogl C."/>
            <person name="Tomley F."/>
            <person name="Blake D.P."/>
            <person name="Joachim A."/>
        </authorList>
    </citation>
    <scope>NUCLEOTIDE SEQUENCE [LARGE SCALE GENOMIC DNA]</scope>
    <source>
        <strain evidence="2 3">Wien I</strain>
    </source>
</reference>
<dbReference type="EMBL" id="MIGC01003945">
    <property type="protein sequence ID" value="PHJ18699.1"/>
    <property type="molecule type" value="Genomic_DNA"/>
</dbReference>
<dbReference type="RefSeq" id="XP_067920405.1">
    <property type="nucleotide sequence ID" value="XM_068067616.1"/>
</dbReference>
<evidence type="ECO:0000313" key="3">
    <source>
        <dbReference type="Proteomes" id="UP000221165"/>
    </source>
</evidence>
<feature type="region of interest" description="Disordered" evidence="1">
    <location>
        <begin position="89"/>
        <end position="109"/>
    </location>
</feature>
<sequence length="109" mass="11452">HGYRWAAVCCLPRLHTQSGSPGDQTGHSDAGVLRQALRHQGGLGTLGLLDAFCFAKSESTRCPGGSAGARSTPLPLEAGGMLGREIARLELSNRSSRTSSRTPLALRQP</sequence>
<keyword evidence="3" id="KW-1185">Reference proteome</keyword>